<keyword evidence="3" id="KW-1185">Reference proteome</keyword>
<feature type="region of interest" description="Disordered" evidence="1">
    <location>
        <begin position="34"/>
        <end position="54"/>
    </location>
</feature>
<dbReference type="AlphaFoldDB" id="A0A423TBU1"/>
<evidence type="ECO:0000256" key="1">
    <source>
        <dbReference type="SAM" id="MobiDB-lite"/>
    </source>
</evidence>
<feature type="non-terminal residue" evidence="2">
    <location>
        <position position="1"/>
    </location>
</feature>
<feature type="region of interest" description="Disordered" evidence="1">
    <location>
        <begin position="144"/>
        <end position="213"/>
    </location>
</feature>
<dbReference type="EMBL" id="QCYY01001971">
    <property type="protein sequence ID" value="ROT73908.1"/>
    <property type="molecule type" value="Genomic_DNA"/>
</dbReference>
<name>A0A423TBU1_PENVA</name>
<evidence type="ECO:0000313" key="3">
    <source>
        <dbReference type="Proteomes" id="UP000283509"/>
    </source>
</evidence>
<gene>
    <name evidence="2" type="ORF">C7M84_007633</name>
</gene>
<proteinExistence type="predicted"/>
<reference evidence="2 3" key="1">
    <citation type="submission" date="2018-04" db="EMBL/GenBank/DDBJ databases">
        <authorList>
            <person name="Zhang X."/>
            <person name="Yuan J."/>
            <person name="Li F."/>
            <person name="Xiang J."/>
        </authorList>
    </citation>
    <scope>NUCLEOTIDE SEQUENCE [LARGE SCALE GENOMIC DNA]</scope>
    <source>
        <tissue evidence="2">Muscle</tissue>
    </source>
</reference>
<reference evidence="2 3" key="2">
    <citation type="submission" date="2019-01" db="EMBL/GenBank/DDBJ databases">
        <title>The decoding of complex shrimp genome reveals the adaptation for benthos swimmer, frequently molting mechanism and breeding impact on genome.</title>
        <authorList>
            <person name="Sun Y."/>
            <person name="Gao Y."/>
            <person name="Yu Y."/>
        </authorList>
    </citation>
    <scope>NUCLEOTIDE SEQUENCE [LARGE SCALE GENOMIC DNA]</scope>
    <source>
        <tissue evidence="2">Muscle</tissue>
    </source>
</reference>
<organism evidence="2 3">
    <name type="scientific">Penaeus vannamei</name>
    <name type="common">Whiteleg shrimp</name>
    <name type="synonym">Litopenaeus vannamei</name>
    <dbReference type="NCBI Taxonomy" id="6689"/>
    <lineage>
        <taxon>Eukaryota</taxon>
        <taxon>Metazoa</taxon>
        <taxon>Ecdysozoa</taxon>
        <taxon>Arthropoda</taxon>
        <taxon>Crustacea</taxon>
        <taxon>Multicrustacea</taxon>
        <taxon>Malacostraca</taxon>
        <taxon>Eumalacostraca</taxon>
        <taxon>Eucarida</taxon>
        <taxon>Decapoda</taxon>
        <taxon>Dendrobranchiata</taxon>
        <taxon>Penaeoidea</taxon>
        <taxon>Penaeidae</taxon>
        <taxon>Penaeus</taxon>
    </lineage>
</organism>
<feature type="region of interest" description="Disordered" evidence="1">
    <location>
        <begin position="423"/>
        <end position="463"/>
    </location>
</feature>
<comment type="caution">
    <text evidence="2">The sequence shown here is derived from an EMBL/GenBank/DDBJ whole genome shotgun (WGS) entry which is preliminary data.</text>
</comment>
<evidence type="ECO:0000313" key="2">
    <source>
        <dbReference type="EMBL" id="ROT73908.1"/>
    </source>
</evidence>
<protein>
    <submittedName>
        <fullName evidence="2">Uncharacterized protein</fullName>
    </submittedName>
</protein>
<feature type="region of interest" description="Disordered" evidence="1">
    <location>
        <begin position="300"/>
        <end position="331"/>
    </location>
</feature>
<feature type="compositionally biased region" description="Basic and acidic residues" evidence="1">
    <location>
        <begin position="423"/>
        <end position="432"/>
    </location>
</feature>
<dbReference type="Proteomes" id="UP000283509">
    <property type="component" value="Unassembled WGS sequence"/>
</dbReference>
<accession>A0A423TBU1</accession>
<sequence length="541" mass="59306">YRVSPPSSLSLGGQSAPWTLTSACACPLSRGRFRRGSSWSSPPPRALQTRLGQGASDEAHHGRLLLSRALQTRLIMVVLLLKTGADEAHHGRLILLLSRRFRRGSSCRPPPLEALQTRLIMVVVLLSRALQTRLIMVVSLSESAHGRPPLEGASDEAHHGRPPPLEGASDEAHHGRRPPPLEGASDEAHHGRRPPLEGASDEASSWSSSSSRGALQTRTLQTRLIMVVLLLSRALQTRLIMVVLLLSRALQTRLIMVVLLLSRGASDEAHHGRPPPLEGASDEALMVVLLSRALCRPPLEGAHGRPPLEGAHGRPPLEEAHGRPPLEGSWSSEEAPRRLMVVLLSRRLMVVLLSRRLMVVLLSRRLMVVLLSSDACKKAAQLEAHASCLGERVKPLVDEIEEDELQGLRAGEGDLRVPARDPAAELVRRDRPGGGTDALPDEGRGHFRNAAGGAEEGQRRSLQVGHPPLRSRVQESGDVVRRFRRTPMQDRVPPMKVRAPCLMYGRAWSPVQLVLSYLLPRADYRTPPRIIVPRRTSCGKR</sequence>
<feature type="compositionally biased region" description="Basic and acidic residues" evidence="1">
    <location>
        <begin position="311"/>
        <end position="324"/>
    </location>
</feature>